<keyword evidence="4" id="KW-1185">Reference proteome</keyword>
<dbReference type="PANTHER" id="PTHR13077:SF6">
    <property type="entry name" value="SELENOPROTEIN F"/>
    <property type="match status" value="1"/>
</dbReference>
<dbReference type="InterPro" id="IPR014912">
    <property type="entry name" value="Sep15_SelM_dom"/>
</dbReference>
<dbReference type="GO" id="GO:0016491">
    <property type="term" value="F:oxidoreductase activity"/>
    <property type="evidence" value="ECO:0007669"/>
    <property type="project" value="TreeGrafter"/>
</dbReference>
<dbReference type="InterPro" id="IPR039992">
    <property type="entry name" value="Sep15_SelM"/>
</dbReference>
<evidence type="ECO:0000313" key="4">
    <source>
        <dbReference type="Proteomes" id="UP000693981"/>
    </source>
</evidence>
<proteinExistence type="predicted"/>
<dbReference type="EMBL" id="JAGDFL010000419">
    <property type="protein sequence ID" value="KAG7389097.1"/>
    <property type="molecule type" value="Genomic_DNA"/>
</dbReference>
<feature type="signal peptide" evidence="1">
    <location>
        <begin position="1"/>
        <end position="16"/>
    </location>
</feature>
<reference evidence="3" key="1">
    <citation type="submission" date="2021-02" db="EMBL/GenBank/DDBJ databases">
        <authorList>
            <person name="Palmer J.M."/>
        </authorList>
    </citation>
    <scope>NUCLEOTIDE SEQUENCE</scope>
    <source>
        <strain evidence="3">SCRP23</strain>
    </source>
</reference>
<evidence type="ECO:0000313" key="3">
    <source>
        <dbReference type="EMBL" id="KAG7389097.1"/>
    </source>
</evidence>
<feature type="domain" description="Selenoprotein F/M" evidence="2">
    <location>
        <begin position="101"/>
        <end position="173"/>
    </location>
</feature>
<evidence type="ECO:0000259" key="2">
    <source>
        <dbReference type="Pfam" id="PF08806"/>
    </source>
</evidence>
<feature type="chain" id="PRO_5035739367" description="Selenoprotein F/M domain-containing protein" evidence="1">
    <location>
        <begin position="17"/>
        <end position="192"/>
    </location>
</feature>
<keyword evidence="1" id="KW-0732">Signal</keyword>
<evidence type="ECO:0000256" key="1">
    <source>
        <dbReference type="SAM" id="SignalP"/>
    </source>
</evidence>
<accession>A0A8T1W6K1</accession>
<dbReference type="GO" id="GO:0005788">
    <property type="term" value="C:endoplasmic reticulum lumen"/>
    <property type="evidence" value="ECO:0007669"/>
    <property type="project" value="TreeGrafter"/>
</dbReference>
<gene>
    <name evidence="3" type="ORF">PHYBOEH_007574</name>
</gene>
<dbReference type="AlphaFoldDB" id="A0A8T1W6K1"/>
<dbReference type="OrthoDB" id="1910009at2759"/>
<name>A0A8T1W6K1_9STRA</name>
<comment type="caution">
    <text evidence="3">The sequence shown here is derived from an EMBL/GenBank/DDBJ whole genome shotgun (WGS) entry which is preliminary data.</text>
</comment>
<dbReference type="Pfam" id="PF08806">
    <property type="entry name" value="Sep15_SelM"/>
    <property type="match status" value="1"/>
</dbReference>
<protein>
    <recommendedName>
        <fullName evidence="2">Selenoprotein F/M domain-containing protein</fullName>
    </recommendedName>
</protein>
<dbReference type="PANTHER" id="PTHR13077">
    <property type="entry name" value="SELENOPROTEIN F"/>
    <property type="match status" value="1"/>
</dbReference>
<dbReference type="Proteomes" id="UP000693981">
    <property type="component" value="Unassembled WGS sequence"/>
</dbReference>
<sequence length="192" mass="21331">MRLLTSLSLLAACVSAQELPDASPSTDASSDRLQRCTSLGFDADALDCKLCDDLSSFLNPRVEGAKSKVLAAKSLLGECQNCCSDLQKTLGGDVGRQYPTVVLGVSSQRLKRYPKVASFVEHRALHMERVKVQDINLRLPMLQFFDEQGEKVEEVSVAHWDEDAITEFIEAKLLPEEKEIAQEEEKEKSDEL</sequence>
<organism evidence="3 4">
    <name type="scientific">Phytophthora boehmeriae</name>
    <dbReference type="NCBI Taxonomy" id="109152"/>
    <lineage>
        <taxon>Eukaryota</taxon>
        <taxon>Sar</taxon>
        <taxon>Stramenopiles</taxon>
        <taxon>Oomycota</taxon>
        <taxon>Peronosporomycetes</taxon>
        <taxon>Peronosporales</taxon>
        <taxon>Peronosporaceae</taxon>
        <taxon>Phytophthora</taxon>
    </lineage>
</organism>